<feature type="region of interest" description="Disordered" evidence="1">
    <location>
        <begin position="78"/>
        <end position="113"/>
    </location>
</feature>
<evidence type="ECO:0000313" key="3">
    <source>
        <dbReference type="Proteomes" id="UP000562045"/>
    </source>
</evidence>
<dbReference type="EMBL" id="JACBZM010000002">
    <property type="protein sequence ID" value="NYI47908.1"/>
    <property type="molecule type" value="Genomic_DNA"/>
</dbReference>
<gene>
    <name evidence="2" type="ORF">BJ993_005054</name>
</gene>
<accession>A0A7Z0CQZ4</accession>
<evidence type="ECO:0000313" key="2">
    <source>
        <dbReference type="EMBL" id="NYI47908.1"/>
    </source>
</evidence>
<organism evidence="2 3">
    <name type="scientific">Nocardioides aromaticivorans</name>
    <dbReference type="NCBI Taxonomy" id="200618"/>
    <lineage>
        <taxon>Bacteria</taxon>
        <taxon>Bacillati</taxon>
        <taxon>Actinomycetota</taxon>
        <taxon>Actinomycetes</taxon>
        <taxon>Propionibacteriales</taxon>
        <taxon>Nocardioidaceae</taxon>
        <taxon>Nocardioides</taxon>
    </lineage>
</organism>
<reference evidence="2 3" key="1">
    <citation type="submission" date="2020-07" db="EMBL/GenBank/DDBJ databases">
        <title>Sequencing the genomes of 1000 actinobacteria strains.</title>
        <authorList>
            <person name="Klenk H.-P."/>
        </authorList>
    </citation>
    <scope>NUCLEOTIDE SEQUENCE [LARGE SCALE GENOMIC DNA]</scope>
    <source>
        <strain evidence="2 3">DSM 15131</strain>
    </source>
</reference>
<comment type="caution">
    <text evidence="2">The sequence shown here is derived from an EMBL/GenBank/DDBJ whole genome shotgun (WGS) entry which is preliminary data.</text>
</comment>
<dbReference type="AlphaFoldDB" id="A0A7Z0CQZ4"/>
<feature type="region of interest" description="Disordered" evidence="1">
    <location>
        <begin position="23"/>
        <end position="56"/>
    </location>
</feature>
<feature type="compositionally biased region" description="Low complexity" evidence="1">
    <location>
        <begin position="88"/>
        <end position="102"/>
    </location>
</feature>
<dbReference type="Proteomes" id="UP000562045">
    <property type="component" value="Unassembled WGS sequence"/>
</dbReference>
<name>A0A7Z0CQZ4_9ACTN</name>
<sequence length="254" mass="27881">MSDLIRRRLPSLLESHAKREGLHLEPDSQYGAVGKPSAMSSRLVPKARASGDSGSGRTLMKRTLIAAIAIAMAGTLSSCGDDEPKADPTPTKSASPSSSATPTPEPTWDDKYSPAQMKNYRAARDRWLEFWEAYTEAARTGADTPGLKAMFEKYSLAPLGERSQFLDTYVRGGARMEVAPKVLWTSATKIKPKTVIFNYCLDYTDARITTNGQVNKIDDPSRRLVEVQMEKTSEGWKKRGYVNSEVKACPATAP</sequence>
<evidence type="ECO:0000256" key="1">
    <source>
        <dbReference type="SAM" id="MobiDB-lite"/>
    </source>
</evidence>
<dbReference type="RefSeq" id="WP_179652894.1">
    <property type="nucleotide sequence ID" value="NZ_JACBZM010000002.1"/>
</dbReference>
<protein>
    <submittedName>
        <fullName evidence="2">Uncharacterized protein</fullName>
    </submittedName>
</protein>
<proteinExistence type="predicted"/>